<keyword evidence="6 8" id="KW-1133">Transmembrane helix</keyword>
<evidence type="ECO:0000313" key="9">
    <source>
        <dbReference type="EMBL" id="MCC4307165.1"/>
    </source>
</evidence>
<evidence type="ECO:0000256" key="2">
    <source>
        <dbReference type="ARBA" id="ARBA00009142"/>
    </source>
</evidence>
<dbReference type="PANTHER" id="PTHR30269:SF37">
    <property type="entry name" value="MEMBRANE TRANSPORTER PROTEIN"/>
    <property type="match status" value="1"/>
</dbReference>
<sequence>MPESIPLFLAAVAVGCYIQTVTGFALGIFVLTVVTLTQVASIPVTATALNIMNLMLASVVVLPRLRQVNWRLVVLSLAGGLPAMALGVFALGYLDRNAEHLLHLLLGVIIFAAGAVMARRPHQRDTLSSPPAFIGAGALGGFFGGLFSISGPPVVYQFYRQPVPAATLRLTLVALFSLTSLGRLTVVSLHGDLTGDVLRTGLMSLPVVALVSWLGHRYPPPLSEPAMRRLVFLLLMLSGGAVTLLALL</sequence>
<feature type="transmembrane region" description="Helical" evidence="8">
    <location>
        <begin position="7"/>
        <end position="34"/>
    </location>
</feature>
<comment type="similarity">
    <text evidence="2 8">Belongs to the 4-toluene sulfonate uptake permease (TSUP) (TC 2.A.102) family.</text>
</comment>
<protein>
    <recommendedName>
        <fullName evidence="8">Probable membrane transporter protein</fullName>
    </recommendedName>
</protein>
<feature type="transmembrane region" description="Helical" evidence="8">
    <location>
        <begin position="100"/>
        <end position="118"/>
    </location>
</feature>
<keyword evidence="10" id="KW-1185">Reference proteome</keyword>
<dbReference type="AlphaFoldDB" id="A0A9Q3UIQ2"/>
<feature type="transmembrane region" description="Helical" evidence="8">
    <location>
        <begin position="40"/>
        <end position="62"/>
    </location>
</feature>
<evidence type="ECO:0000256" key="8">
    <source>
        <dbReference type="RuleBase" id="RU363041"/>
    </source>
</evidence>
<evidence type="ECO:0000256" key="7">
    <source>
        <dbReference type="ARBA" id="ARBA00023136"/>
    </source>
</evidence>
<keyword evidence="4 8" id="KW-1003">Cell membrane</keyword>
<gene>
    <name evidence="9" type="ORF">LL252_01160</name>
</gene>
<proteinExistence type="inferred from homology"/>
<accession>A0A9Q3UIQ2</accession>
<feature type="transmembrane region" description="Helical" evidence="8">
    <location>
        <begin position="74"/>
        <end position="94"/>
    </location>
</feature>
<name>A0A9Q3UIQ2_9GAMM</name>
<dbReference type="InterPro" id="IPR052017">
    <property type="entry name" value="TSUP"/>
</dbReference>
<keyword evidence="7 8" id="KW-0472">Membrane</keyword>
<feature type="transmembrane region" description="Helical" evidence="8">
    <location>
        <begin position="170"/>
        <end position="190"/>
    </location>
</feature>
<feature type="transmembrane region" description="Helical" evidence="8">
    <location>
        <begin position="227"/>
        <end position="247"/>
    </location>
</feature>
<dbReference type="GO" id="GO:0005886">
    <property type="term" value="C:plasma membrane"/>
    <property type="evidence" value="ECO:0007669"/>
    <property type="project" value="UniProtKB-SubCell"/>
</dbReference>
<dbReference type="RefSeq" id="WP_228232332.1">
    <property type="nucleotide sequence ID" value="NZ_ARXL01000024.1"/>
</dbReference>
<keyword evidence="3" id="KW-0813">Transport</keyword>
<evidence type="ECO:0000256" key="6">
    <source>
        <dbReference type="ARBA" id="ARBA00022989"/>
    </source>
</evidence>
<dbReference type="EMBL" id="JAJGNA010000001">
    <property type="protein sequence ID" value="MCC4307165.1"/>
    <property type="molecule type" value="Genomic_DNA"/>
</dbReference>
<reference evidence="9" key="1">
    <citation type="submission" date="2021-10" db="EMBL/GenBank/DDBJ databases">
        <title>The diversity and Nitrogen Metabolism of Culturable Nitrate-Utilizing Bacteria Within the Oxygen Minimum Zone of the Changjiang (Yangtze River)Estuary.</title>
        <authorList>
            <person name="Zhang D."/>
            <person name="Zheng J."/>
            <person name="Liu S."/>
            <person name="He W."/>
        </authorList>
    </citation>
    <scope>NUCLEOTIDE SEQUENCE</scope>
    <source>
        <strain evidence="9">FXH-223</strain>
    </source>
</reference>
<keyword evidence="5 8" id="KW-0812">Transmembrane</keyword>
<comment type="caution">
    <text evidence="9">The sequence shown here is derived from an EMBL/GenBank/DDBJ whole genome shotgun (WGS) entry which is preliminary data.</text>
</comment>
<feature type="transmembrane region" description="Helical" evidence="8">
    <location>
        <begin position="197"/>
        <end position="215"/>
    </location>
</feature>
<evidence type="ECO:0000256" key="3">
    <source>
        <dbReference type="ARBA" id="ARBA00022448"/>
    </source>
</evidence>
<dbReference type="PANTHER" id="PTHR30269">
    <property type="entry name" value="TRANSMEMBRANE PROTEIN YFCA"/>
    <property type="match status" value="1"/>
</dbReference>
<organism evidence="9 10">
    <name type="scientific">Alloalcanivorax marinus</name>
    <dbReference type="NCBI Taxonomy" id="1177169"/>
    <lineage>
        <taxon>Bacteria</taxon>
        <taxon>Pseudomonadati</taxon>
        <taxon>Pseudomonadota</taxon>
        <taxon>Gammaproteobacteria</taxon>
        <taxon>Oceanospirillales</taxon>
        <taxon>Alcanivoracaceae</taxon>
        <taxon>Alloalcanivorax</taxon>
    </lineage>
</organism>
<dbReference type="InterPro" id="IPR002781">
    <property type="entry name" value="TM_pro_TauE-like"/>
</dbReference>
<dbReference type="Proteomes" id="UP001108027">
    <property type="component" value="Unassembled WGS sequence"/>
</dbReference>
<evidence type="ECO:0000256" key="5">
    <source>
        <dbReference type="ARBA" id="ARBA00022692"/>
    </source>
</evidence>
<dbReference type="Pfam" id="PF01925">
    <property type="entry name" value="TauE"/>
    <property type="match status" value="1"/>
</dbReference>
<comment type="subcellular location">
    <subcellularLocation>
        <location evidence="1 8">Cell membrane</location>
        <topology evidence="1 8">Multi-pass membrane protein</topology>
    </subcellularLocation>
</comment>
<evidence type="ECO:0000256" key="4">
    <source>
        <dbReference type="ARBA" id="ARBA00022475"/>
    </source>
</evidence>
<evidence type="ECO:0000313" key="10">
    <source>
        <dbReference type="Proteomes" id="UP001108027"/>
    </source>
</evidence>
<evidence type="ECO:0000256" key="1">
    <source>
        <dbReference type="ARBA" id="ARBA00004651"/>
    </source>
</evidence>
<feature type="transmembrane region" description="Helical" evidence="8">
    <location>
        <begin position="130"/>
        <end position="150"/>
    </location>
</feature>